<gene>
    <name evidence="5" type="ORF">HJO_07172</name>
</gene>
<evidence type="ECO:0000313" key="5">
    <source>
        <dbReference type="EMBL" id="KCZ92716.1"/>
    </source>
</evidence>
<feature type="coiled-coil region" evidence="2">
    <location>
        <begin position="118"/>
        <end position="177"/>
    </location>
</feature>
<dbReference type="Gene3D" id="2.40.30.170">
    <property type="match status" value="1"/>
</dbReference>
<keyword evidence="3" id="KW-1133">Transmembrane helix</keyword>
<keyword evidence="3" id="KW-0472">Membrane</keyword>
<dbReference type="PATRIC" id="fig|1280950.3.peg.1436"/>
<feature type="transmembrane region" description="Helical" evidence="3">
    <location>
        <begin position="7"/>
        <end position="28"/>
    </location>
</feature>
<accession>A0A059FQC2</accession>
<dbReference type="GO" id="GO:1990281">
    <property type="term" value="C:efflux pump complex"/>
    <property type="evidence" value="ECO:0007669"/>
    <property type="project" value="TreeGrafter"/>
</dbReference>
<dbReference type="Pfam" id="PF25917">
    <property type="entry name" value="BSH_RND"/>
    <property type="match status" value="1"/>
</dbReference>
<dbReference type="eggNOG" id="COG0845">
    <property type="taxonomic scope" value="Bacteria"/>
</dbReference>
<proteinExistence type="inferred from homology"/>
<feature type="domain" description="Multidrug resistance protein MdtA-like barrel-sandwich hybrid" evidence="4">
    <location>
        <begin position="70"/>
        <end position="209"/>
    </location>
</feature>
<dbReference type="InterPro" id="IPR058625">
    <property type="entry name" value="MdtA-like_BSH"/>
</dbReference>
<keyword evidence="6" id="KW-1185">Reference proteome</keyword>
<dbReference type="OrthoDB" id="7811737at2"/>
<dbReference type="NCBIfam" id="TIGR01730">
    <property type="entry name" value="RND_mfp"/>
    <property type="match status" value="1"/>
</dbReference>
<dbReference type="SUPFAM" id="SSF111369">
    <property type="entry name" value="HlyD-like secretion proteins"/>
    <property type="match status" value="1"/>
</dbReference>
<dbReference type="GO" id="GO:0015562">
    <property type="term" value="F:efflux transmembrane transporter activity"/>
    <property type="evidence" value="ECO:0007669"/>
    <property type="project" value="TreeGrafter"/>
</dbReference>
<keyword evidence="2" id="KW-0175">Coiled coil</keyword>
<dbReference type="Gene3D" id="2.40.50.100">
    <property type="match status" value="1"/>
</dbReference>
<dbReference type="InterPro" id="IPR006143">
    <property type="entry name" value="RND_pump_MFP"/>
</dbReference>
<dbReference type="Gene3D" id="2.40.420.20">
    <property type="match status" value="1"/>
</dbReference>
<dbReference type="Gene3D" id="1.10.287.470">
    <property type="entry name" value="Helix hairpin bin"/>
    <property type="match status" value="1"/>
</dbReference>
<name>A0A059FQC2_9PROT</name>
<evidence type="ECO:0000256" key="3">
    <source>
        <dbReference type="SAM" id="Phobius"/>
    </source>
</evidence>
<keyword evidence="3" id="KW-0812">Transmembrane</keyword>
<evidence type="ECO:0000256" key="2">
    <source>
        <dbReference type="SAM" id="Coils"/>
    </source>
</evidence>
<evidence type="ECO:0000313" key="6">
    <source>
        <dbReference type="Proteomes" id="UP000025171"/>
    </source>
</evidence>
<evidence type="ECO:0000259" key="4">
    <source>
        <dbReference type="Pfam" id="PF25917"/>
    </source>
</evidence>
<dbReference type="AlphaFoldDB" id="A0A059FQC2"/>
<dbReference type="STRING" id="1280950.HJO_07172"/>
<comment type="similarity">
    <text evidence="1">Belongs to the membrane fusion protein (MFP) (TC 8.A.1) family.</text>
</comment>
<reference evidence="5 6" key="1">
    <citation type="journal article" date="2014" name="Antonie Van Leeuwenhoek">
        <title>Hyphomonas beringensis sp. nov. and Hyphomonas chukchiensis sp. nov., isolated from surface seawater of the Bering Sea and Chukchi Sea.</title>
        <authorList>
            <person name="Li C."/>
            <person name="Lai Q."/>
            <person name="Li G."/>
            <person name="Dong C."/>
            <person name="Wang J."/>
            <person name="Liao Y."/>
            <person name="Shao Z."/>
        </authorList>
    </citation>
    <scope>NUCLEOTIDE SEQUENCE [LARGE SCALE GENOMIC DNA]</scope>
    <source>
        <strain evidence="5 6">MHS-2</strain>
    </source>
</reference>
<dbReference type="EMBL" id="ARYK01000003">
    <property type="protein sequence ID" value="KCZ92716.1"/>
    <property type="molecule type" value="Genomic_DNA"/>
</dbReference>
<dbReference type="RefSeq" id="WP_035615569.1">
    <property type="nucleotide sequence ID" value="NZ_ARYK01000003.1"/>
</dbReference>
<dbReference type="PANTHER" id="PTHR30469">
    <property type="entry name" value="MULTIDRUG RESISTANCE PROTEIN MDTA"/>
    <property type="match status" value="1"/>
</dbReference>
<sequence>MSRIVSILAPIIVIIVVGVGGSFVLQMIKPEPEKADEAKVGLNVFAEVVRRGNLHLTVEAQGEVRPRREIVVAPQISGRVSYVSPDFIDGGFIKKGQLLVRVEAADYELAVVRARSGVASAEQRLAREIAEADLAAQDIADLGLENVTPLARREPQLAEAQAALDGAKAQLKDAELALDRTAVYAPFDGRVRERSVDIGQVVAAGSALGRIFANDVVEVSLPLKDAEMGRLGLPLAFAASEQSPGPKVDFTATVGGVERHWTGEVVRSAAAVNSMTRQINVIAELKDPYGKGADGDAPMAPGLFVNATIEGETIPDVLIAPRASLRGEDRIFIGDAENGKLSIRPVDLIYSDADGAYVRSGIAPGELAIVSPVQAPFDGMSITVMERMEDGTVKVYEHDKPDDAAGGADVREEAVALKGDEGTSR</sequence>
<comment type="caution">
    <text evidence="5">The sequence shown here is derived from an EMBL/GenBank/DDBJ whole genome shotgun (WGS) entry which is preliminary data.</text>
</comment>
<dbReference type="Proteomes" id="UP000025171">
    <property type="component" value="Unassembled WGS sequence"/>
</dbReference>
<protein>
    <submittedName>
        <fullName evidence="5">RND family efflux transporter MFP subunit</fullName>
    </submittedName>
</protein>
<evidence type="ECO:0000256" key="1">
    <source>
        <dbReference type="ARBA" id="ARBA00009477"/>
    </source>
</evidence>
<organism evidence="5 6">
    <name type="scientific">Hyphomonas johnsonii MHS-2</name>
    <dbReference type="NCBI Taxonomy" id="1280950"/>
    <lineage>
        <taxon>Bacteria</taxon>
        <taxon>Pseudomonadati</taxon>
        <taxon>Pseudomonadota</taxon>
        <taxon>Alphaproteobacteria</taxon>
        <taxon>Hyphomonadales</taxon>
        <taxon>Hyphomonadaceae</taxon>
        <taxon>Hyphomonas</taxon>
    </lineage>
</organism>